<evidence type="ECO:0000259" key="4">
    <source>
        <dbReference type="Pfam" id="PF12830"/>
    </source>
</evidence>
<protein>
    <recommendedName>
        <fullName evidence="1">Sister chromatid cohesion protein</fullName>
    </recommendedName>
</protein>
<accession>A0A0D2AGP7</accession>
<comment type="similarity">
    <text evidence="1">Belongs to the SCC2/Nipped-B family.</text>
</comment>
<dbReference type="InterPro" id="IPR033031">
    <property type="entry name" value="Scc2/Nipped-B"/>
</dbReference>
<dbReference type="VEuPathDB" id="FungiDB:PV06_09090"/>
<keyword evidence="2" id="KW-0175">Coiled coil</keyword>
<dbReference type="SUPFAM" id="SSF48371">
    <property type="entry name" value="ARM repeat"/>
    <property type="match status" value="1"/>
</dbReference>
<dbReference type="InterPro" id="IPR011989">
    <property type="entry name" value="ARM-like"/>
</dbReference>
<dbReference type="InterPro" id="IPR016024">
    <property type="entry name" value="ARM-type_fold"/>
</dbReference>
<dbReference type="GO" id="GO:0090694">
    <property type="term" value="C:Scc2-Scc4 cohesin loading complex"/>
    <property type="evidence" value="ECO:0007669"/>
    <property type="project" value="TreeGrafter"/>
</dbReference>
<dbReference type="PANTHER" id="PTHR21704:SF18">
    <property type="entry name" value="NIPPED-B-LIKE PROTEIN"/>
    <property type="match status" value="1"/>
</dbReference>
<dbReference type="OrthoDB" id="418242at2759"/>
<organism evidence="5 6">
    <name type="scientific">Exophiala oligosperma</name>
    <dbReference type="NCBI Taxonomy" id="215243"/>
    <lineage>
        <taxon>Eukaryota</taxon>
        <taxon>Fungi</taxon>
        <taxon>Dikarya</taxon>
        <taxon>Ascomycota</taxon>
        <taxon>Pezizomycotina</taxon>
        <taxon>Eurotiomycetes</taxon>
        <taxon>Chaetothyriomycetidae</taxon>
        <taxon>Chaetothyriales</taxon>
        <taxon>Herpotrichiellaceae</taxon>
        <taxon>Exophiala</taxon>
    </lineage>
</organism>
<dbReference type="HOGENOM" id="CLU_000901_0_0_1"/>
<name>A0A0D2AGP7_9EURO</name>
<dbReference type="Proteomes" id="UP000053342">
    <property type="component" value="Unassembled WGS sequence"/>
</dbReference>
<keyword evidence="1" id="KW-0677">Repeat</keyword>
<reference evidence="5 6" key="1">
    <citation type="submission" date="2015-01" db="EMBL/GenBank/DDBJ databases">
        <title>The Genome Sequence of Exophiala oligosperma CBS72588.</title>
        <authorList>
            <consortium name="The Broad Institute Genomics Platform"/>
            <person name="Cuomo C."/>
            <person name="de Hoog S."/>
            <person name="Gorbushina A."/>
            <person name="Stielow B."/>
            <person name="Teixiera M."/>
            <person name="Abouelleil A."/>
            <person name="Chapman S.B."/>
            <person name="Priest M."/>
            <person name="Young S.K."/>
            <person name="Wortman J."/>
            <person name="Nusbaum C."/>
            <person name="Birren B."/>
        </authorList>
    </citation>
    <scope>NUCLEOTIDE SEQUENCE [LARGE SCALE GENOMIC DNA]</scope>
    <source>
        <strain evidence="5 6">CBS 72588</strain>
    </source>
</reference>
<keyword evidence="1" id="KW-0131">Cell cycle</keyword>
<feature type="compositionally biased region" description="Basic residues" evidence="3">
    <location>
        <begin position="524"/>
        <end position="533"/>
    </location>
</feature>
<comment type="subcellular location">
    <subcellularLocation>
        <location evidence="1">Nucleus</location>
    </subcellularLocation>
</comment>
<dbReference type="GO" id="GO:0010468">
    <property type="term" value="P:regulation of gene expression"/>
    <property type="evidence" value="ECO:0007669"/>
    <property type="project" value="InterPro"/>
</dbReference>
<evidence type="ECO:0000313" key="5">
    <source>
        <dbReference type="EMBL" id="KIW39306.1"/>
    </source>
</evidence>
<proteinExistence type="inferred from homology"/>
<dbReference type="GO" id="GO:0061775">
    <property type="term" value="F:cohesin loader activity"/>
    <property type="evidence" value="ECO:0007669"/>
    <property type="project" value="InterPro"/>
</dbReference>
<dbReference type="PANTHER" id="PTHR21704">
    <property type="entry name" value="NIPPED-B-LIKE PROTEIN DELANGIN SCC2-RELATED"/>
    <property type="match status" value="1"/>
</dbReference>
<gene>
    <name evidence="5" type="ORF">PV06_09090</name>
</gene>
<feature type="domain" description="Sister chromatid cohesion C-terminal" evidence="4">
    <location>
        <begin position="1361"/>
        <end position="1538"/>
    </location>
</feature>
<evidence type="ECO:0000256" key="2">
    <source>
        <dbReference type="SAM" id="Coils"/>
    </source>
</evidence>
<dbReference type="InterPro" id="IPR024986">
    <property type="entry name" value="Nipped-B_C"/>
</dbReference>
<feature type="region of interest" description="Disordered" evidence="3">
    <location>
        <begin position="1692"/>
        <end position="1752"/>
    </location>
</feature>
<keyword evidence="1" id="KW-0539">Nucleus</keyword>
<feature type="coiled-coil region" evidence="2">
    <location>
        <begin position="1167"/>
        <end position="1194"/>
    </location>
</feature>
<evidence type="ECO:0000256" key="1">
    <source>
        <dbReference type="RuleBase" id="RU364107"/>
    </source>
</evidence>
<dbReference type="GO" id="GO:0034087">
    <property type="term" value="P:establishment of mitotic sister chromatid cohesion"/>
    <property type="evidence" value="ECO:0007669"/>
    <property type="project" value="TreeGrafter"/>
</dbReference>
<dbReference type="GO" id="GO:0071169">
    <property type="term" value="P:establishment of protein localization to chromatin"/>
    <property type="evidence" value="ECO:0007669"/>
    <property type="project" value="TreeGrafter"/>
</dbReference>
<dbReference type="GO" id="GO:0003682">
    <property type="term" value="F:chromatin binding"/>
    <property type="evidence" value="ECO:0007669"/>
    <property type="project" value="TreeGrafter"/>
</dbReference>
<dbReference type="GeneID" id="27361164"/>
<dbReference type="RefSeq" id="XP_016259522.1">
    <property type="nucleotide sequence ID" value="XM_016410500.1"/>
</dbReference>
<dbReference type="EMBL" id="KN847340">
    <property type="protein sequence ID" value="KIW39306.1"/>
    <property type="molecule type" value="Genomic_DNA"/>
</dbReference>
<evidence type="ECO:0000256" key="3">
    <source>
        <dbReference type="SAM" id="MobiDB-lite"/>
    </source>
</evidence>
<sequence length="1752" mass="194044">MVINDTIEVVIPRKTSSGAKSRQVTVDEAIQYTPMTTSILPVHDRIPIPQLRSIQDARLTNSTERASAYRSDLYSSKAKERLAALLDPSRLSEVKFKRPPINNDTSHESHLNPVQKMVLDLTKVDYTYPTPDPARPPPKKSTPKKTPSNSMHSGFTVDIPQPPSSFRRQEYAEIPVSPKRRKLGDPQMNGKVALAAKSKKEKEDLLLNNFENVLSEIFEAQDRLAPDTSAVPAARSAIFEVPHEDDDDAEPRLSLKTQDQLQTMLNQLVIANRLTDAPLEYVQRLQRICEPAVEAAQTTNLRLSQEPSEDDILSWLAKLNQEEIGAMSACTLIYTVLGASQNQDLVNLEALQWLPNVLVNLFENCLIPIVEARPDGHDGRLFRVASENSELLRRLLDFGRKLLDLAAKVCIQVKGAGSIVNSTEFLAAKLLFVQNAYNDKLSALGSQAYERSRKQAMAVLAKLYAAFPAERGPILDEVLTSLDKLPSNSRSARQYKVGSGKNIQLISALFMLLVQTPTMQSRKAAAHKQRRPRRDLSRNPESSDEEAEEDDMEVDSTVSDQSDHDPISKLGRVADNLFEDALKSAQQIVGWMVDKASKVTKSGDSPYRNILDLFVEDLTIVLPSTDWPASELLLTVLAMHMISLAKKDKAASIKNMALECLGVMGSAISVTRASARSLLSAISRDGDTGAAIGQDLANLIKDRAHFGIDPEELISPEGPFSIVYSYMSSQKGEGLRTKSATAYFLVQYATFISRTLRGPRGAAHDPALESSLANMISIVTHQLSAPDEFHEAPDSFLNVKHQEAQLAYLLTILNMRFCRQFASIAKTLASSLSSDQAQVRSRSLKSVVTILETDSSLLDWDPTIADDVFKCASDDSSLVRDSALSLIARFIMPQPTLEEKAFKRLLRCAGDANVGVQKRAIGHLKDVFLRETRESMKVTIAIEFLRRTADQEASVADLARKTLSEIWVQPNSTLLAKSPESAHVEVTLERLKAHIVACVNSDIEGMAALLKKFLVGCLKDSKDLEQVHNLYAYLVKKLLDSANGSDAGPAELTTLVSFAEARPQTVVPSDLTSLKSYLKDLSSEDILKFKSVVAIFRSVLPNLSKTQEVLLSEVQLYLLKSTPKLSRRQDLEQVMFCLQSIDGVLLNTFKIVTFIKSIMLNVFQPNIAEQMKERLLKENKLQELESRKRNVRASSLRLAGVVAKYFDFERYRNSFQKDFPPGRKDIPAFTAGSSVVGFIADSVVPYTLQKEPVEIRLRALESLGLICQAWPGQFNKKHVRETFFQVLEGTSFSSMKDDDIIKMQVMVLTAFEELYAKRASEKEETAKTESNGEVQALKSIGGSSKAREDDSAISIITNPLVDHLLRMVMAETGEKALLAAKTLASIDHQGMTHPKQTTAAFVALETSLDSRVSLVARAAHEHLHQQHESVCEREYINAVFEAFRYQNEVFQDPHGAVVPGYKAKLSQAFTIISSSGSKYVKKFLSSLISKLNTEYSKLSVEEGVVPEHVLFVLFVTQNLAFLEYKKMDELLHTVLQLELAFGKNGGELAQAIEANLQPVLAPRVVDGELADGVQPEQMAFMPPIDPVVLKRLATAACAVTLISEARNYLKRQYGVSRDVKMAMMQNKQTKESTKEPVKVHGITGERYWTATTSVLKSLDSTDTMIQRCRDFVTLVAVDDEVKIAEEEEELSMMATLPEQSMAAPRGRKRKSVNGSVGGTPKKARGRQPKGPSSRRSSSISSLDDDPDGEFAG</sequence>
<feature type="region of interest" description="Disordered" evidence="3">
    <location>
        <begin position="521"/>
        <end position="567"/>
    </location>
</feature>
<feature type="region of interest" description="Disordered" evidence="3">
    <location>
        <begin position="126"/>
        <end position="166"/>
    </location>
</feature>
<evidence type="ECO:0000313" key="6">
    <source>
        <dbReference type="Proteomes" id="UP000053342"/>
    </source>
</evidence>
<dbReference type="Gene3D" id="1.25.10.10">
    <property type="entry name" value="Leucine-rich Repeat Variant"/>
    <property type="match status" value="1"/>
</dbReference>
<dbReference type="STRING" id="215243.A0A0D2AGP7"/>
<keyword evidence="6" id="KW-1185">Reference proteome</keyword>
<dbReference type="GO" id="GO:1990414">
    <property type="term" value="P:replication-born double-strand break repair via sister chromatid exchange"/>
    <property type="evidence" value="ECO:0007669"/>
    <property type="project" value="TreeGrafter"/>
</dbReference>
<feature type="compositionally biased region" description="Acidic residues" evidence="3">
    <location>
        <begin position="542"/>
        <end position="554"/>
    </location>
</feature>
<dbReference type="GO" id="GO:0140588">
    <property type="term" value="P:chromatin looping"/>
    <property type="evidence" value="ECO:0007669"/>
    <property type="project" value="InterPro"/>
</dbReference>
<dbReference type="Pfam" id="PF12830">
    <property type="entry name" value="Nipped-B_C"/>
    <property type="match status" value="1"/>
</dbReference>
<feature type="compositionally biased region" description="Acidic residues" evidence="3">
    <location>
        <begin position="1742"/>
        <end position="1752"/>
    </location>
</feature>